<sequence>MTHLLTARHKGLVACVAQALVHLGSEGLLHPHDREQALAAVEEALTEVVGHVESENQLLHNPGPPPAPGAAHLRHDTLLEECRIIRFSIAAIRASTQQNWPRVADVLYNSLAKLLSMLVTHTLEEQRQLRYAGVSVEAAAAADKNPADIRLAKDAVARNAGQALRWMASACNLKEIAYVLQLIAAYGTRDDYRAAAEIIRALSIPRRWEQISASLPQFADTIPADLGASPPMRA</sequence>
<accession>A0ABW7GJF7</accession>
<evidence type="ECO:0000313" key="1">
    <source>
        <dbReference type="EMBL" id="MFG6462046.1"/>
    </source>
</evidence>
<dbReference type="EMBL" id="JBIGHX010000003">
    <property type="protein sequence ID" value="MFG6462046.1"/>
    <property type="molecule type" value="Genomic_DNA"/>
</dbReference>
<dbReference type="RefSeq" id="WP_394510918.1">
    <property type="nucleotide sequence ID" value="NZ_JBIGHX010000003.1"/>
</dbReference>
<comment type="caution">
    <text evidence="1">The sequence shown here is derived from an EMBL/GenBank/DDBJ whole genome shotgun (WGS) entry which is preliminary data.</text>
</comment>
<name>A0ABW7GJF7_9BURK</name>
<proteinExistence type="predicted"/>
<evidence type="ECO:0008006" key="3">
    <source>
        <dbReference type="Google" id="ProtNLM"/>
    </source>
</evidence>
<keyword evidence="2" id="KW-1185">Reference proteome</keyword>
<protein>
    <recommendedName>
        <fullName evidence="3">Hemerythrin-like domain-containing protein</fullName>
    </recommendedName>
</protein>
<gene>
    <name evidence="1" type="ORF">ACG04Q_10735</name>
</gene>
<dbReference type="Proteomes" id="UP001606302">
    <property type="component" value="Unassembled WGS sequence"/>
</dbReference>
<dbReference type="Gene3D" id="1.20.120.520">
    <property type="entry name" value="nmb1532 protein domain like"/>
    <property type="match status" value="1"/>
</dbReference>
<organism evidence="1 2">
    <name type="scientific">Pelomonas lactea</name>
    <dbReference type="NCBI Taxonomy" id="3299030"/>
    <lineage>
        <taxon>Bacteria</taxon>
        <taxon>Pseudomonadati</taxon>
        <taxon>Pseudomonadota</taxon>
        <taxon>Betaproteobacteria</taxon>
        <taxon>Burkholderiales</taxon>
        <taxon>Sphaerotilaceae</taxon>
        <taxon>Roseateles</taxon>
    </lineage>
</organism>
<reference evidence="1 2" key="1">
    <citation type="submission" date="2024-08" db="EMBL/GenBank/DDBJ databases">
        <authorList>
            <person name="Lu H."/>
        </authorList>
    </citation>
    <scope>NUCLEOTIDE SEQUENCE [LARGE SCALE GENOMIC DNA]</scope>
    <source>
        <strain evidence="1 2">DXS20W</strain>
    </source>
</reference>
<evidence type="ECO:0000313" key="2">
    <source>
        <dbReference type="Proteomes" id="UP001606302"/>
    </source>
</evidence>